<dbReference type="Gene3D" id="3.40.50.1820">
    <property type="entry name" value="alpha/beta hydrolase"/>
    <property type="match status" value="1"/>
</dbReference>
<protein>
    <recommendedName>
        <fullName evidence="4">AB hydrolase-1 domain-containing protein</fullName>
    </recommendedName>
</protein>
<comment type="caution">
    <text evidence="5">The sequence shown here is derived from an EMBL/GenBank/DDBJ whole genome shotgun (WGS) entry which is preliminary data.</text>
</comment>
<evidence type="ECO:0000256" key="1">
    <source>
        <dbReference type="ARBA" id="ARBA00022801"/>
    </source>
</evidence>
<dbReference type="SUPFAM" id="SSF53474">
    <property type="entry name" value="alpha/beta-Hydrolases"/>
    <property type="match status" value="1"/>
</dbReference>
<keyword evidence="1" id="KW-0378">Hydrolase</keyword>
<dbReference type="Proteomes" id="UP001500831">
    <property type="component" value="Unassembled WGS sequence"/>
</dbReference>
<feature type="domain" description="AB hydrolase-1" evidence="4">
    <location>
        <begin position="49"/>
        <end position="267"/>
    </location>
</feature>
<dbReference type="RefSeq" id="WP_344978157.1">
    <property type="nucleotide sequence ID" value="NZ_BAAAVI010000050.1"/>
</dbReference>
<feature type="region of interest" description="Disordered" evidence="3">
    <location>
        <begin position="1"/>
        <end position="21"/>
    </location>
</feature>
<evidence type="ECO:0000256" key="2">
    <source>
        <dbReference type="ARBA" id="ARBA00038115"/>
    </source>
</evidence>
<evidence type="ECO:0000259" key="4">
    <source>
        <dbReference type="Pfam" id="PF12697"/>
    </source>
</evidence>
<dbReference type="InterPro" id="IPR000073">
    <property type="entry name" value="AB_hydrolase_1"/>
</dbReference>
<dbReference type="PANTHER" id="PTHR22946:SF9">
    <property type="entry name" value="POLYKETIDE TRANSFERASE AF380"/>
    <property type="match status" value="1"/>
</dbReference>
<proteinExistence type="inferred from homology"/>
<evidence type="ECO:0000313" key="6">
    <source>
        <dbReference type="Proteomes" id="UP001500831"/>
    </source>
</evidence>
<dbReference type="InterPro" id="IPR050261">
    <property type="entry name" value="FrsA_esterase"/>
</dbReference>
<dbReference type="PANTHER" id="PTHR22946">
    <property type="entry name" value="DIENELACTONE HYDROLASE DOMAIN-CONTAINING PROTEIN-RELATED"/>
    <property type="match status" value="1"/>
</dbReference>
<sequence length="285" mass="29670">MTTDPLVTDPRSDVTPAASTPALTFDSGGEKLLGVLHVPAGPGPHPVAVLLHGFPGNERNFDLAQALRRAGYAALVFHYRGSWGVGGSWSWGHVLEDAAAVVTAVRNPAVAAAHRLDPRRVAVIGHSLGGFAALMTAAADPSITAVASIAGFDFGSAAAACRATPSLRATYVEAFEGGLLPLRNTSGEALVAEMEAAGDAWRLAGLAPRLADRPVLLVGTGRDTVTPAAMHHQPVVEAYRAHPVTTLEHHVFATDHALSDHRVALARTVLGFLDRHVGKARPGTD</sequence>
<organism evidence="5 6">
    <name type="scientific">Streptosporangium fragile</name>
    <dbReference type="NCBI Taxonomy" id="46186"/>
    <lineage>
        <taxon>Bacteria</taxon>
        <taxon>Bacillati</taxon>
        <taxon>Actinomycetota</taxon>
        <taxon>Actinomycetes</taxon>
        <taxon>Streptosporangiales</taxon>
        <taxon>Streptosporangiaceae</taxon>
        <taxon>Streptosporangium</taxon>
    </lineage>
</organism>
<gene>
    <name evidence="5" type="ORF">GCM10010517_57680</name>
</gene>
<accession>A0ABP6INV4</accession>
<name>A0ABP6INV4_9ACTN</name>
<evidence type="ECO:0000313" key="5">
    <source>
        <dbReference type="EMBL" id="GAA2893147.1"/>
    </source>
</evidence>
<dbReference type="InterPro" id="IPR029058">
    <property type="entry name" value="AB_hydrolase_fold"/>
</dbReference>
<evidence type="ECO:0000256" key="3">
    <source>
        <dbReference type="SAM" id="MobiDB-lite"/>
    </source>
</evidence>
<comment type="similarity">
    <text evidence="2">Belongs to the AB hydrolase superfamily. FUS2 hydrolase family.</text>
</comment>
<keyword evidence="6" id="KW-1185">Reference proteome</keyword>
<dbReference type="EMBL" id="BAAAVI010000050">
    <property type="protein sequence ID" value="GAA2893147.1"/>
    <property type="molecule type" value="Genomic_DNA"/>
</dbReference>
<dbReference type="Pfam" id="PF12697">
    <property type="entry name" value="Abhydrolase_6"/>
    <property type="match status" value="1"/>
</dbReference>
<reference evidence="6" key="1">
    <citation type="journal article" date="2019" name="Int. J. Syst. Evol. Microbiol.">
        <title>The Global Catalogue of Microorganisms (GCM) 10K type strain sequencing project: providing services to taxonomists for standard genome sequencing and annotation.</title>
        <authorList>
            <consortium name="The Broad Institute Genomics Platform"/>
            <consortium name="The Broad Institute Genome Sequencing Center for Infectious Disease"/>
            <person name="Wu L."/>
            <person name="Ma J."/>
        </authorList>
    </citation>
    <scope>NUCLEOTIDE SEQUENCE [LARGE SCALE GENOMIC DNA]</scope>
    <source>
        <strain evidence="6">JCM 6242</strain>
    </source>
</reference>